<protein>
    <submittedName>
        <fullName evidence="2">Uncharacterized protein</fullName>
    </submittedName>
</protein>
<evidence type="ECO:0000313" key="3">
    <source>
        <dbReference type="Proteomes" id="UP000053477"/>
    </source>
</evidence>
<keyword evidence="1" id="KW-0812">Transmembrane</keyword>
<keyword evidence="1" id="KW-1133">Transmembrane helix</keyword>
<dbReference type="OrthoDB" id="3046318at2759"/>
<dbReference type="InParanoid" id="A0A0H2RB08"/>
<sequence>MANSATVDEIRNRISRIQRTDETIFLWLQVTGGQILLPILVLTIVLSRNVHRNPVFISFCCSWIVSSVVYSLLVYRGRSDAVDLSLNPSPQECLVQASLINGVFPLTTCSTLGIVIQYFVKFLSNIYSVKKGTVENGLKKRRMFTLLTVRSSARFNPRQD</sequence>
<accession>A0A0H2RB08</accession>
<organism evidence="2 3">
    <name type="scientific">Schizopora paradoxa</name>
    <dbReference type="NCBI Taxonomy" id="27342"/>
    <lineage>
        <taxon>Eukaryota</taxon>
        <taxon>Fungi</taxon>
        <taxon>Dikarya</taxon>
        <taxon>Basidiomycota</taxon>
        <taxon>Agaricomycotina</taxon>
        <taxon>Agaricomycetes</taxon>
        <taxon>Hymenochaetales</taxon>
        <taxon>Schizoporaceae</taxon>
        <taxon>Schizopora</taxon>
    </lineage>
</organism>
<evidence type="ECO:0000313" key="2">
    <source>
        <dbReference type="EMBL" id="KLO08567.1"/>
    </source>
</evidence>
<feature type="transmembrane region" description="Helical" evidence="1">
    <location>
        <begin position="55"/>
        <end position="75"/>
    </location>
</feature>
<keyword evidence="1" id="KW-0472">Membrane</keyword>
<dbReference type="EMBL" id="KQ086087">
    <property type="protein sequence ID" value="KLO08567.1"/>
    <property type="molecule type" value="Genomic_DNA"/>
</dbReference>
<dbReference type="AlphaFoldDB" id="A0A0H2RB08"/>
<dbReference type="STRING" id="27342.A0A0H2RB08"/>
<feature type="transmembrane region" description="Helical" evidence="1">
    <location>
        <begin position="24"/>
        <end position="46"/>
    </location>
</feature>
<gene>
    <name evidence="2" type="ORF">SCHPADRAFT_981951</name>
</gene>
<dbReference type="Proteomes" id="UP000053477">
    <property type="component" value="Unassembled WGS sequence"/>
</dbReference>
<name>A0A0H2RB08_9AGAM</name>
<reference evidence="2 3" key="1">
    <citation type="submission" date="2015-04" db="EMBL/GenBank/DDBJ databases">
        <title>Complete genome sequence of Schizopora paradoxa KUC8140, a cosmopolitan wood degrader in East Asia.</title>
        <authorList>
            <consortium name="DOE Joint Genome Institute"/>
            <person name="Min B."/>
            <person name="Park H."/>
            <person name="Jang Y."/>
            <person name="Kim J.-J."/>
            <person name="Kim K.H."/>
            <person name="Pangilinan J."/>
            <person name="Lipzen A."/>
            <person name="Riley R."/>
            <person name="Grigoriev I.V."/>
            <person name="Spatafora J.W."/>
            <person name="Choi I.-G."/>
        </authorList>
    </citation>
    <scope>NUCLEOTIDE SEQUENCE [LARGE SCALE GENOMIC DNA]</scope>
    <source>
        <strain evidence="2 3">KUC8140</strain>
    </source>
</reference>
<feature type="transmembrane region" description="Helical" evidence="1">
    <location>
        <begin position="95"/>
        <end position="120"/>
    </location>
</feature>
<keyword evidence="3" id="KW-1185">Reference proteome</keyword>
<evidence type="ECO:0000256" key="1">
    <source>
        <dbReference type="SAM" id="Phobius"/>
    </source>
</evidence>
<proteinExistence type="predicted"/>